<proteinExistence type="predicted"/>
<feature type="domain" description="Luciferase-like" evidence="5">
    <location>
        <begin position="27"/>
        <end position="215"/>
    </location>
</feature>
<keyword evidence="2" id="KW-0288">FMN</keyword>
<keyword evidence="7" id="KW-1185">Reference proteome</keyword>
<name>A0ABW6SHW0_9NOCA</name>
<evidence type="ECO:0000313" key="7">
    <source>
        <dbReference type="Proteomes" id="UP001601992"/>
    </source>
</evidence>
<dbReference type="Gene3D" id="3.20.20.30">
    <property type="entry name" value="Luciferase-like domain"/>
    <property type="match status" value="1"/>
</dbReference>
<evidence type="ECO:0000313" key="6">
    <source>
        <dbReference type="EMBL" id="MFF3574804.1"/>
    </source>
</evidence>
<gene>
    <name evidence="6" type="ORF">ACFYXQ_44365</name>
</gene>
<dbReference type="RefSeq" id="WP_051193104.1">
    <property type="nucleotide sequence ID" value="NZ_JBIAQY010000031.1"/>
</dbReference>
<comment type="caution">
    <text evidence="6">The sequence shown here is derived from an EMBL/GenBank/DDBJ whole genome shotgun (WGS) entry which is preliminary data.</text>
</comment>
<evidence type="ECO:0000256" key="3">
    <source>
        <dbReference type="ARBA" id="ARBA00023002"/>
    </source>
</evidence>
<evidence type="ECO:0000259" key="5">
    <source>
        <dbReference type="Pfam" id="PF00296"/>
    </source>
</evidence>
<keyword evidence="1" id="KW-0285">Flavoprotein</keyword>
<dbReference type="SUPFAM" id="SSF51679">
    <property type="entry name" value="Bacterial luciferase-like"/>
    <property type="match status" value="1"/>
</dbReference>
<keyword evidence="3" id="KW-0560">Oxidoreductase</keyword>
<sequence>MSSPANHARAQASATPQFGVYVPQFKIGVASMLARARTAEAAGFDSFWLMDHLYAPGAPPCDSLESWTLLTALAGATTRLRLGHLVGCGPFRHPALLAKMAATVDRISDGRLDLGLGWGSVEDEFTRFGFPPGTGRERSSALGETLEILELMFAGDEFDYNGRYFRLQGAYGLPTPVQSGIPVHIGGGGKTLTMPLVSKHADWWNCVGSARHRLGQLAPLRGKARISAQYAVGVLESETQRAEVTAKVARRMPENSWGAPFIGTPDQLVEMFAAERARGVELFIVRFHDLGSEATLKFFGREVAAAVKGVTV</sequence>
<dbReference type="InterPro" id="IPR011251">
    <property type="entry name" value="Luciferase-like_dom"/>
</dbReference>
<dbReference type="InterPro" id="IPR036661">
    <property type="entry name" value="Luciferase-like_sf"/>
</dbReference>
<evidence type="ECO:0000256" key="4">
    <source>
        <dbReference type="ARBA" id="ARBA00023033"/>
    </source>
</evidence>
<evidence type="ECO:0000256" key="1">
    <source>
        <dbReference type="ARBA" id="ARBA00022630"/>
    </source>
</evidence>
<dbReference type="Pfam" id="PF00296">
    <property type="entry name" value="Bac_luciferase"/>
    <property type="match status" value="1"/>
</dbReference>
<keyword evidence="4" id="KW-0503">Monooxygenase</keyword>
<organism evidence="6 7">
    <name type="scientific">Nocardia jiangxiensis</name>
    <dbReference type="NCBI Taxonomy" id="282685"/>
    <lineage>
        <taxon>Bacteria</taxon>
        <taxon>Bacillati</taxon>
        <taxon>Actinomycetota</taxon>
        <taxon>Actinomycetes</taxon>
        <taxon>Mycobacteriales</taxon>
        <taxon>Nocardiaceae</taxon>
        <taxon>Nocardia</taxon>
    </lineage>
</organism>
<dbReference type="PANTHER" id="PTHR42847">
    <property type="entry name" value="ALKANESULFONATE MONOOXYGENASE"/>
    <property type="match status" value="1"/>
</dbReference>
<dbReference type="PANTHER" id="PTHR42847:SF4">
    <property type="entry name" value="ALKANESULFONATE MONOOXYGENASE-RELATED"/>
    <property type="match status" value="1"/>
</dbReference>
<reference evidence="6 7" key="1">
    <citation type="submission" date="2024-10" db="EMBL/GenBank/DDBJ databases">
        <title>The Natural Products Discovery Center: Release of the First 8490 Sequenced Strains for Exploring Actinobacteria Biosynthetic Diversity.</title>
        <authorList>
            <person name="Kalkreuter E."/>
            <person name="Kautsar S.A."/>
            <person name="Yang D."/>
            <person name="Bader C.D."/>
            <person name="Teijaro C.N."/>
            <person name="Fluegel L."/>
            <person name="Davis C.M."/>
            <person name="Simpson J.R."/>
            <person name="Lauterbach L."/>
            <person name="Steele A.D."/>
            <person name="Gui C."/>
            <person name="Meng S."/>
            <person name="Li G."/>
            <person name="Viehrig K."/>
            <person name="Ye F."/>
            <person name="Su P."/>
            <person name="Kiefer A.F."/>
            <person name="Nichols A."/>
            <person name="Cepeda A.J."/>
            <person name="Yan W."/>
            <person name="Fan B."/>
            <person name="Jiang Y."/>
            <person name="Adhikari A."/>
            <person name="Zheng C.-J."/>
            <person name="Schuster L."/>
            <person name="Cowan T.M."/>
            <person name="Smanski M.J."/>
            <person name="Chevrette M.G."/>
            <person name="De Carvalho L.P.S."/>
            <person name="Shen B."/>
        </authorList>
    </citation>
    <scope>NUCLEOTIDE SEQUENCE [LARGE SCALE GENOMIC DNA]</scope>
    <source>
        <strain evidence="6 7">NPDC002593</strain>
    </source>
</reference>
<accession>A0ABW6SHW0</accession>
<dbReference type="InterPro" id="IPR050172">
    <property type="entry name" value="SsuD_RutA_monooxygenase"/>
</dbReference>
<dbReference type="Proteomes" id="UP001601992">
    <property type="component" value="Unassembled WGS sequence"/>
</dbReference>
<protein>
    <submittedName>
        <fullName evidence="6">LLM class flavin-dependent oxidoreductase</fullName>
    </submittedName>
</protein>
<dbReference type="EMBL" id="JBIAQY010000031">
    <property type="protein sequence ID" value="MFF3574804.1"/>
    <property type="molecule type" value="Genomic_DNA"/>
</dbReference>
<evidence type="ECO:0000256" key="2">
    <source>
        <dbReference type="ARBA" id="ARBA00022643"/>
    </source>
</evidence>